<dbReference type="GO" id="GO:0003735">
    <property type="term" value="F:structural constituent of ribosome"/>
    <property type="evidence" value="ECO:0007669"/>
    <property type="project" value="InterPro"/>
</dbReference>
<dbReference type="InterPro" id="IPR001790">
    <property type="entry name" value="Ribosomal_uL10"/>
</dbReference>
<keyword evidence="6" id="KW-0699">rRNA-binding</keyword>
<evidence type="ECO:0000256" key="4">
    <source>
        <dbReference type="ARBA" id="ARBA00023274"/>
    </source>
</evidence>
<dbReference type="InterPro" id="IPR022973">
    <property type="entry name" value="Ribosomal_uL10_bac"/>
</dbReference>
<dbReference type="Gene3D" id="3.30.70.1730">
    <property type="match status" value="1"/>
</dbReference>
<dbReference type="GO" id="GO:0070180">
    <property type="term" value="F:large ribosomal subunit rRNA binding"/>
    <property type="evidence" value="ECO:0007669"/>
    <property type="project" value="UniProtKB-UniRule"/>
</dbReference>
<comment type="function">
    <text evidence="1 6">Forms part of the ribosomal stalk, playing a central role in the interaction of the ribosome with GTP-bound translation factors.</text>
</comment>
<keyword evidence="3 6" id="KW-0689">Ribosomal protein</keyword>
<dbReference type="NCBIfam" id="NF000955">
    <property type="entry name" value="PRK00099.1-1"/>
    <property type="match status" value="1"/>
</dbReference>
<gene>
    <name evidence="6" type="primary">rplJ</name>
    <name evidence="7" type="ORF">HELGO_WM28845</name>
</gene>
<dbReference type="InterPro" id="IPR043141">
    <property type="entry name" value="Ribosomal_uL10-like_sf"/>
</dbReference>
<dbReference type="PROSITE" id="PS01109">
    <property type="entry name" value="RIBOSOMAL_L10"/>
    <property type="match status" value="1"/>
</dbReference>
<evidence type="ECO:0000313" key="7">
    <source>
        <dbReference type="EMBL" id="CAA6801645.1"/>
    </source>
</evidence>
<evidence type="ECO:0000256" key="1">
    <source>
        <dbReference type="ARBA" id="ARBA00002633"/>
    </source>
</evidence>
<evidence type="ECO:0000256" key="2">
    <source>
        <dbReference type="ARBA" id="ARBA00008889"/>
    </source>
</evidence>
<evidence type="ECO:0000256" key="6">
    <source>
        <dbReference type="HAMAP-Rule" id="MF_00362"/>
    </source>
</evidence>
<name>A0A6S6SF90_9GAMM</name>
<evidence type="ECO:0000256" key="3">
    <source>
        <dbReference type="ARBA" id="ARBA00022980"/>
    </source>
</evidence>
<dbReference type="GO" id="GO:0006412">
    <property type="term" value="P:translation"/>
    <property type="evidence" value="ECO:0007669"/>
    <property type="project" value="UniProtKB-UniRule"/>
</dbReference>
<dbReference type="Pfam" id="PF00466">
    <property type="entry name" value="Ribosomal_L10"/>
    <property type="match status" value="1"/>
</dbReference>
<comment type="similarity">
    <text evidence="2 6">Belongs to the universal ribosomal protein uL10 family.</text>
</comment>
<comment type="subunit">
    <text evidence="6">Part of the ribosomal stalk of the 50S ribosomal subunit. The N-terminus interacts with L11 and the large rRNA to form the base of the stalk. The C-terminus forms an elongated spine to which L12 dimers bind in a sequential fashion forming a multimeric L10(L12)X complex.</text>
</comment>
<reference evidence="7" key="1">
    <citation type="submission" date="2020-01" db="EMBL/GenBank/DDBJ databases">
        <authorList>
            <person name="Meier V. D."/>
            <person name="Meier V D."/>
        </authorList>
    </citation>
    <scope>NUCLEOTIDE SEQUENCE</scope>
    <source>
        <strain evidence="7">HLG_WM_MAG_09</strain>
    </source>
</reference>
<dbReference type="GO" id="GO:0015934">
    <property type="term" value="C:large ribosomal subunit"/>
    <property type="evidence" value="ECO:0007669"/>
    <property type="project" value="InterPro"/>
</dbReference>
<protein>
    <recommendedName>
        <fullName evidence="5 6">Large ribosomal subunit protein uL10</fullName>
    </recommendedName>
</protein>
<dbReference type="PANTHER" id="PTHR11560">
    <property type="entry name" value="39S RIBOSOMAL PROTEIN L10, MITOCHONDRIAL"/>
    <property type="match status" value="1"/>
</dbReference>
<proteinExistence type="inferred from homology"/>
<dbReference type="HAMAP" id="MF_00362">
    <property type="entry name" value="Ribosomal_uL10"/>
    <property type="match status" value="1"/>
</dbReference>
<dbReference type="SUPFAM" id="SSF160369">
    <property type="entry name" value="Ribosomal protein L10-like"/>
    <property type="match status" value="1"/>
</dbReference>
<dbReference type="InterPro" id="IPR002363">
    <property type="entry name" value="Ribosomal_uL10_CS_bac"/>
</dbReference>
<dbReference type="Gene3D" id="6.10.250.290">
    <property type="match status" value="1"/>
</dbReference>
<accession>A0A6S6SF90</accession>
<organism evidence="7">
    <name type="scientific">uncultured Thiotrichaceae bacterium</name>
    <dbReference type="NCBI Taxonomy" id="298394"/>
    <lineage>
        <taxon>Bacteria</taxon>
        <taxon>Pseudomonadati</taxon>
        <taxon>Pseudomonadota</taxon>
        <taxon>Gammaproteobacteria</taxon>
        <taxon>Thiotrichales</taxon>
        <taxon>Thiotrichaceae</taxon>
        <taxon>environmental samples</taxon>
    </lineage>
</organism>
<evidence type="ECO:0000256" key="5">
    <source>
        <dbReference type="ARBA" id="ARBA00035202"/>
    </source>
</evidence>
<dbReference type="AlphaFoldDB" id="A0A6S6SF90"/>
<dbReference type="CDD" id="cd05797">
    <property type="entry name" value="Ribosomal_L10"/>
    <property type="match status" value="1"/>
</dbReference>
<dbReference type="InterPro" id="IPR047865">
    <property type="entry name" value="Ribosomal_uL10_bac_type"/>
</dbReference>
<keyword evidence="4 6" id="KW-0687">Ribonucleoprotein</keyword>
<sequence length="178" mass="19330">MALTLNEKKEIVSEVSAIAASAHSAVVAEYRGLTVDQMTTLRKQARESGVYLRVVKNNLAKIAVRDTDFECIQDGLTGPLMLAFSQEDPGSAARLIKDFIKDKANSKLDVKFVSVGGQMLPASELERLSKLPTRDQALAMLAGTLRAPLDKLARTMNEVPGKFVRTLAAVRDQKEASA</sequence>
<dbReference type="EMBL" id="CACVAT010000035">
    <property type="protein sequence ID" value="CAA6801645.1"/>
    <property type="molecule type" value="Genomic_DNA"/>
</dbReference>
<keyword evidence="6" id="KW-0694">RNA-binding</keyword>